<proteinExistence type="predicted"/>
<reference evidence="1 2" key="2">
    <citation type="journal article" date="2021" name="Genomics">
        <title>High-quality reference genome for Clonorchis sinensis.</title>
        <authorList>
            <person name="Young N.D."/>
            <person name="Stroehlein A.J."/>
            <person name="Kinkar L."/>
            <person name="Wang T."/>
            <person name="Sohn W.M."/>
            <person name="Chang B.C.H."/>
            <person name="Kaur P."/>
            <person name="Weisz D."/>
            <person name="Dudchenko O."/>
            <person name="Aiden E.L."/>
            <person name="Korhonen P.K."/>
            <person name="Gasser R.B."/>
        </authorList>
    </citation>
    <scope>NUCLEOTIDE SEQUENCE [LARGE SCALE GENOMIC DNA]</scope>
    <source>
        <strain evidence="1">Cs-k2</strain>
    </source>
</reference>
<dbReference type="OrthoDB" id="6238461at2759"/>
<keyword evidence="2" id="KW-1185">Reference proteome</keyword>
<evidence type="ECO:0000313" key="2">
    <source>
        <dbReference type="Proteomes" id="UP000286415"/>
    </source>
</evidence>
<name>A0A8T1M3S8_CLOSI</name>
<comment type="caution">
    <text evidence="1">The sequence shown here is derived from an EMBL/GenBank/DDBJ whole genome shotgun (WGS) entry which is preliminary data.</text>
</comment>
<accession>A0A8T1M3S8</accession>
<evidence type="ECO:0000313" key="1">
    <source>
        <dbReference type="EMBL" id="KAG5443780.1"/>
    </source>
</evidence>
<protein>
    <submittedName>
        <fullName evidence="1">Uncharacterized protein</fullName>
    </submittedName>
</protein>
<organism evidence="1 2">
    <name type="scientific">Clonorchis sinensis</name>
    <name type="common">Chinese liver fluke</name>
    <dbReference type="NCBI Taxonomy" id="79923"/>
    <lineage>
        <taxon>Eukaryota</taxon>
        <taxon>Metazoa</taxon>
        <taxon>Spiralia</taxon>
        <taxon>Lophotrochozoa</taxon>
        <taxon>Platyhelminthes</taxon>
        <taxon>Trematoda</taxon>
        <taxon>Digenea</taxon>
        <taxon>Opisthorchiida</taxon>
        <taxon>Opisthorchiata</taxon>
        <taxon>Opisthorchiidae</taxon>
        <taxon>Clonorchis</taxon>
    </lineage>
</organism>
<dbReference type="Proteomes" id="UP000286415">
    <property type="component" value="Unassembled WGS sequence"/>
</dbReference>
<dbReference type="EMBL" id="NIRI02000056">
    <property type="protein sequence ID" value="KAG5443780.1"/>
    <property type="molecule type" value="Genomic_DNA"/>
</dbReference>
<dbReference type="STRING" id="79923.G7YDH5"/>
<sequence>MNASTGRKQRQEVIRDFAEVELGSELPDQRVRESKSSRIWRKASRAQELLAELASAFVSLYSVVLMSLSQAVSSLPPELRVDLTDLAEDLLALHCDEVVSLGCTGGSAESGPEHSSSTGTQLPGNPPLVADLIRRVNKARVNLQRAQEIARKLTACDLDLEAQEKLLLAMSTSCITKRQLVCLLKRELLKFFKDTSAYFDSP</sequence>
<gene>
    <name evidence="1" type="ORF">CSKR_100006</name>
</gene>
<reference evidence="1 2" key="1">
    <citation type="journal article" date="2018" name="Biotechnol. Adv.">
        <title>Improved genomic resources and new bioinformatic workflow for the carcinogenic parasite Clonorchis sinensis: Biotechnological implications.</title>
        <authorList>
            <person name="Wang D."/>
            <person name="Korhonen P.K."/>
            <person name="Gasser R.B."/>
            <person name="Young N.D."/>
        </authorList>
    </citation>
    <scope>NUCLEOTIDE SEQUENCE [LARGE SCALE GENOMIC DNA]</scope>
    <source>
        <strain evidence="1">Cs-k2</strain>
    </source>
</reference>